<accession>A0NW92</accession>
<evidence type="ECO:0000313" key="3">
    <source>
        <dbReference type="Proteomes" id="UP000004848"/>
    </source>
</evidence>
<organism evidence="2 3">
    <name type="scientific">Roseibium aggregatum (strain ATCC 25650 / DSM 13394 / JCM 20685 / NBRC 16684 / NCIMB 2208 / IAM 12614 / B1)</name>
    <name type="common">Stappia aggregata</name>
    <dbReference type="NCBI Taxonomy" id="384765"/>
    <lineage>
        <taxon>Bacteria</taxon>
        <taxon>Pseudomonadati</taxon>
        <taxon>Pseudomonadota</taxon>
        <taxon>Alphaproteobacteria</taxon>
        <taxon>Hyphomicrobiales</taxon>
        <taxon>Stappiaceae</taxon>
        <taxon>Roseibium</taxon>
    </lineage>
</organism>
<name>A0NW92_ROSAI</name>
<dbReference type="AlphaFoldDB" id="A0NW92"/>
<reference evidence="2 3" key="1">
    <citation type="submission" date="2006-05" db="EMBL/GenBank/DDBJ databases">
        <authorList>
            <person name="King G."/>
            <person name="Ferriera S."/>
            <person name="Johnson J."/>
            <person name="Kravitz S."/>
            <person name="Beeson K."/>
            <person name="Sutton G."/>
            <person name="Rogers Y.-H."/>
            <person name="Friedman R."/>
            <person name="Frazier M."/>
            <person name="Venter J.C."/>
        </authorList>
    </citation>
    <scope>NUCLEOTIDE SEQUENCE [LARGE SCALE GENOMIC DNA]</scope>
    <source>
        <strain evidence="3">ATCC 25650 / DSM 13394 / JCM 20685 / NBRC 16684 / NCIMB 2208 / IAM 12614 / B1</strain>
    </source>
</reference>
<keyword evidence="1" id="KW-0732">Signal</keyword>
<feature type="signal peptide" evidence="1">
    <location>
        <begin position="1"/>
        <end position="20"/>
    </location>
</feature>
<sequence>MFRTLISLLVFLASVVPLQAEVAVPVGIFKVVNTEGFVQSNGERVALETDMSEGTALIERDAANRLNVEINGAQLNLFPLDRGLAALTWDANGTALLHDIDVRALFGKDDPEDVPAWGAELEWPGSGTVQLVLLPLGDRAYTAFLISHPRDKTVVRQMEFRQFYGPSDRPEISFSSSLTPAN</sequence>
<dbReference type="GeneID" id="68847649"/>
<evidence type="ECO:0000313" key="2">
    <source>
        <dbReference type="EMBL" id="EAV42808.1"/>
    </source>
</evidence>
<dbReference type="eggNOG" id="ENOG50348HQ">
    <property type="taxonomic scope" value="Bacteria"/>
</dbReference>
<dbReference type="Proteomes" id="UP000004848">
    <property type="component" value="Unassembled WGS sequence"/>
</dbReference>
<dbReference type="EMBL" id="AAUW01000012">
    <property type="protein sequence ID" value="EAV42808.1"/>
    <property type="molecule type" value="Genomic_DNA"/>
</dbReference>
<comment type="caution">
    <text evidence="2">The sequence shown here is derived from an EMBL/GenBank/DDBJ whole genome shotgun (WGS) entry which is preliminary data.</text>
</comment>
<feature type="chain" id="PRO_5002628139" evidence="1">
    <location>
        <begin position="21"/>
        <end position="182"/>
    </location>
</feature>
<dbReference type="OrthoDB" id="7678733at2"/>
<evidence type="ECO:0000256" key="1">
    <source>
        <dbReference type="SAM" id="SignalP"/>
    </source>
</evidence>
<proteinExistence type="predicted"/>
<gene>
    <name evidence="2" type="ORF">SIAM614_15727</name>
</gene>
<dbReference type="RefSeq" id="WP_006936297.1">
    <property type="nucleotide sequence ID" value="NZ_AAUW01000012.1"/>
</dbReference>
<protein>
    <submittedName>
        <fullName evidence="2">Uncharacterized protein</fullName>
    </submittedName>
</protein>